<dbReference type="Proteomes" id="UP001305815">
    <property type="component" value="Chromosome"/>
</dbReference>
<keyword evidence="1" id="KW-0472">Membrane</keyword>
<feature type="transmembrane region" description="Helical" evidence="1">
    <location>
        <begin position="481"/>
        <end position="501"/>
    </location>
</feature>
<evidence type="ECO:0000313" key="3">
    <source>
        <dbReference type="Proteomes" id="UP001305815"/>
    </source>
</evidence>
<dbReference type="InterPro" id="IPR010540">
    <property type="entry name" value="CmpB_TMEM229"/>
</dbReference>
<feature type="transmembrane region" description="Helical" evidence="1">
    <location>
        <begin position="130"/>
        <end position="159"/>
    </location>
</feature>
<feature type="transmembrane region" description="Helical" evidence="1">
    <location>
        <begin position="339"/>
        <end position="358"/>
    </location>
</feature>
<gene>
    <name evidence="2" type="ORF">Lac1_16710</name>
</gene>
<dbReference type="Pfam" id="PF06541">
    <property type="entry name" value="ABC_trans_CmpB"/>
    <property type="match status" value="1"/>
</dbReference>
<name>A0ABM8I3B2_9FIRM</name>
<feature type="transmembrane region" description="Helical" evidence="1">
    <location>
        <begin position="188"/>
        <end position="207"/>
    </location>
</feature>
<protein>
    <recommendedName>
        <fullName evidence="4">DUF975 family protein</fullName>
    </recommendedName>
</protein>
<sequence>MWNRKNLKKNGKKNLKKNYWRILGISLLVAFIASGMKVTHQVDNAAMYFVGGRFDLPSNAQIVNDWYFSIRESDAPQNNQVLEFLGEHYTPKKGALAHIYNRMTEEKSALYGFINAMNDFIFKDKATEGMIILAGVFLMILFLALVSNVLAVGQCRFLLENRTYRQSKMGRLAFPWRVKRWKATAFTMFERSFLIFLWDLTIIGGIIKRYSYKMIPYILAENPDIGHKEAFALSKRMMKGNKMRGFLLDFSFLGWRILSAFTLGILGYVWIKPYTETVWAEVYAALRQEALEQGYSGAEYLNDKLLFEESDAEEYPVELYPLYNPETKTWIRINYRRKYTVCSLILMFFSFSVIGWLWEVSLHLFGDGVFVNRGFFHGPWLPIYGAGGVLIVALLKRFLDKPLILFLLTMVVCGIVEYTAGFILWETKHMYWWNYSGYFLNLHGRICAEGLIVFGLGGCAFIYIIAPFFDEIFKKIPRRAAIILCVILLSVFAADSVYSAVYPNSGAGITDYENHG</sequence>
<feature type="transmembrane region" description="Helical" evidence="1">
    <location>
        <begin position="450"/>
        <end position="469"/>
    </location>
</feature>
<keyword evidence="3" id="KW-1185">Reference proteome</keyword>
<reference evidence="3" key="1">
    <citation type="journal article" date="2023" name="Int. J. Syst. Evol. Microbiol.">
        <title>Claveliimonas bilis gen. nov., sp. nov., deoxycholic acid-producing bacteria isolated from human faeces, and reclassification of Sellimonas monacensis Zenner et al. 2021 as Claveliimonas monacensis comb. nov.</title>
        <authorList>
            <person name="Hisatomi A."/>
            <person name="Kastawa N.W.E.P.G."/>
            <person name="Song I."/>
            <person name="Ohkuma M."/>
            <person name="Fukiya S."/>
            <person name="Sakamoto M."/>
        </authorList>
    </citation>
    <scope>NUCLEOTIDE SEQUENCE [LARGE SCALE GENOMIC DNA]</scope>
    <source>
        <strain evidence="3">12BBH14</strain>
    </source>
</reference>
<keyword evidence="1" id="KW-0812">Transmembrane</keyword>
<accession>A0ABM8I3B2</accession>
<dbReference type="EMBL" id="AP027742">
    <property type="protein sequence ID" value="BDZ77488.1"/>
    <property type="molecule type" value="Genomic_DNA"/>
</dbReference>
<dbReference type="Pfam" id="PF06161">
    <property type="entry name" value="DUF975"/>
    <property type="match status" value="1"/>
</dbReference>
<evidence type="ECO:0008006" key="4">
    <source>
        <dbReference type="Google" id="ProtNLM"/>
    </source>
</evidence>
<dbReference type="PANTHER" id="PTHR40076">
    <property type="entry name" value="MEMBRANE PROTEIN-RELATED"/>
    <property type="match status" value="1"/>
</dbReference>
<organism evidence="2 3">
    <name type="scientific">Claveliimonas bilis</name>
    <dbReference type="NCBI Taxonomy" id="3028070"/>
    <lineage>
        <taxon>Bacteria</taxon>
        <taxon>Bacillati</taxon>
        <taxon>Bacillota</taxon>
        <taxon>Clostridia</taxon>
        <taxon>Lachnospirales</taxon>
        <taxon>Lachnospiraceae</taxon>
        <taxon>Claveliimonas</taxon>
    </lineage>
</organism>
<evidence type="ECO:0000256" key="1">
    <source>
        <dbReference type="SAM" id="Phobius"/>
    </source>
</evidence>
<dbReference type="InterPro" id="IPR010380">
    <property type="entry name" value="DUF975"/>
</dbReference>
<dbReference type="RefSeq" id="WP_316264538.1">
    <property type="nucleotide sequence ID" value="NZ_AP027742.1"/>
</dbReference>
<feature type="transmembrane region" description="Helical" evidence="1">
    <location>
        <begin position="378"/>
        <end position="395"/>
    </location>
</feature>
<evidence type="ECO:0000313" key="2">
    <source>
        <dbReference type="EMBL" id="BDZ77488.1"/>
    </source>
</evidence>
<feature type="transmembrane region" description="Helical" evidence="1">
    <location>
        <begin position="253"/>
        <end position="271"/>
    </location>
</feature>
<dbReference type="PANTHER" id="PTHR40076:SF1">
    <property type="entry name" value="MEMBRANE PROTEIN"/>
    <property type="match status" value="1"/>
</dbReference>
<proteinExistence type="predicted"/>
<feature type="transmembrane region" description="Helical" evidence="1">
    <location>
        <begin position="402"/>
        <end position="425"/>
    </location>
</feature>
<keyword evidence="1" id="KW-1133">Transmembrane helix</keyword>